<proteinExistence type="predicted"/>
<feature type="transmembrane region" description="Helical" evidence="2">
    <location>
        <begin position="48"/>
        <end position="69"/>
    </location>
</feature>
<feature type="region of interest" description="Disordered" evidence="1">
    <location>
        <begin position="1"/>
        <end position="43"/>
    </location>
</feature>
<evidence type="ECO:0000259" key="3">
    <source>
        <dbReference type="PROSITE" id="PS51781"/>
    </source>
</evidence>
<keyword evidence="2" id="KW-0472">Membrane</keyword>
<dbReference type="InterPro" id="IPR012854">
    <property type="entry name" value="Cu_amine_oxidase-like_N"/>
</dbReference>
<dbReference type="EC" id="3.2.-.-" evidence="5"/>
<dbReference type="InterPro" id="IPR017853">
    <property type="entry name" value="GH"/>
</dbReference>
<dbReference type="PROSITE" id="PS51910">
    <property type="entry name" value="GH18_2"/>
    <property type="match status" value="1"/>
</dbReference>
<dbReference type="InterPro" id="IPR029070">
    <property type="entry name" value="Chitinase_insertion_sf"/>
</dbReference>
<dbReference type="PANTHER" id="PTHR46066:SF2">
    <property type="entry name" value="CHITINASE DOMAIN-CONTAINING PROTEIN 1"/>
    <property type="match status" value="1"/>
</dbReference>
<name>A0A6N2RGF8_9FIRM</name>
<dbReference type="AlphaFoldDB" id="A0A6N2RGF8"/>
<evidence type="ECO:0000313" key="5">
    <source>
        <dbReference type="EMBL" id="VYS79926.1"/>
    </source>
</evidence>
<keyword evidence="2" id="KW-0812">Transmembrane</keyword>
<feature type="compositionally biased region" description="Basic residues" evidence="1">
    <location>
        <begin position="32"/>
        <end position="43"/>
    </location>
</feature>
<dbReference type="PANTHER" id="PTHR46066">
    <property type="entry name" value="CHITINASE DOMAIN-CONTAINING PROTEIN 1 FAMILY MEMBER"/>
    <property type="match status" value="1"/>
</dbReference>
<evidence type="ECO:0000259" key="4">
    <source>
        <dbReference type="PROSITE" id="PS51910"/>
    </source>
</evidence>
<keyword evidence="5" id="KW-0326">Glycosidase</keyword>
<accession>A0A6N2RGF8</accession>
<dbReference type="GO" id="GO:0008061">
    <property type="term" value="F:chitin binding"/>
    <property type="evidence" value="ECO:0007669"/>
    <property type="project" value="InterPro"/>
</dbReference>
<organism evidence="5">
    <name type="scientific">[Clostridium] nexile</name>
    <dbReference type="NCBI Taxonomy" id="29361"/>
    <lineage>
        <taxon>Bacteria</taxon>
        <taxon>Bacillati</taxon>
        <taxon>Bacillota</taxon>
        <taxon>Clostridia</taxon>
        <taxon>Lachnospirales</taxon>
        <taxon>Lachnospiraceae</taxon>
        <taxon>Tyzzerella</taxon>
    </lineage>
</organism>
<dbReference type="Gene3D" id="3.10.50.10">
    <property type="match status" value="1"/>
</dbReference>
<evidence type="ECO:0000256" key="2">
    <source>
        <dbReference type="SAM" id="Phobius"/>
    </source>
</evidence>
<sequence length="623" mass="70917">MDERTRKSSGTTRQMQNKSTTQRTRSAQNGSNRKRRNGASRRQRKRNLAFKMSILVLIVIGIVGGAFLLKRYSPSKEKADLKKYYGIEQDNQVAVIIDNQILEAKAAMFDGKPYLEYSLVRDYLNDRFYWDSNENILLYTLPEGTIRADVGSNEYTLQKEKKSEDYTIIKTEGSTAYIALDFVQKYTNIEFKTYEDPQRVMIISDWGKIRTATVKKDTQVRYRGGVKSPYLTEVSKKDKVTVIENEGDWKKVRTEDGYIGYIKKNCLKNEKEETISREFEEQVYTNISKDYTINMAWHVVTNQSANEKVLQTIADTKGLTTISPTWFTIADTDGNINSLASSQYVNYAHQSNIEVWALVRDFDGGIGSYEESYEVLSHTSKRENLVNQLIAEALQTGIDGINVDFEKISAECGEHYIQFIRELSVKCRQNGLVLSVDNYVPKTYNAHYHIEEQGKVADYVIIMGYDEHYSGSYESGSVASLNFVKEGIEATLNAVPKEKVINAVPFFTRLWKEVPKTEEELAEEAGTEAAEYSVKVTSEALGMEAAEQAIADAGAQTTVDEATKQNYAQWEADGATYKIWLEDETALEEKLKLMKEYKLAGTAAWRLGFEKSSVWELILKYVN</sequence>
<protein>
    <submittedName>
        <fullName evidence="5">Sporulation-specific glycosylase YdhD</fullName>
        <ecNumber evidence="5">3.2.-.-</ecNumber>
    </submittedName>
</protein>
<dbReference type="InterPro" id="IPR011583">
    <property type="entry name" value="Chitinase_II/V-like_cat"/>
</dbReference>
<keyword evidence="2" id="KW-1133">Transmembrane helix</keyword>
<dbReference type="SUPFAM" id="SSF51445">
    <property type="entry name" value="(Trans)glycosidases"/>
    <property type="match status" value="1"/>
</dbReference>
<dbReference type="Pfam" id="PF07833">
    <property type="entry name" value="Cu_amine_oxidN1"/>
    <property type="match status" value="1"/>
</dbReference>
<feature type="domain" description="GH18" evidence="4">
    <location>
        <begin position="293"/>
        <end position="623"/>
    </location>
</feature>
<dbReference type="GO" id="GO:0005975">
    <property type="term" value="P:carbohydrate metabolic process"/>
    <property type="evidence" value="ECO:0007669"/>
    <property type="project" value="InterPro"/>
</dbReference>
<dbReference type="GO" id="GO:0016798">
    <property type="term" value="F:hydrolase activity, acting on glycosyl bonds"/>
    <property type="evidence" value="ECO:0007669"/>
    <property type="project" value="UniProtKB-KW"/>
</dbReference>
<dbReference type="Pfam" id="PF08239">
    <property type="entry name" value="SH3_3"/>
    <property type="match status" value="1"/>
</dbReference>
<dbReference type="Gene3D" id="3.20.20.80">
    <property type="entry name" value="Glycosidases"/>
    <property type="match status" value="1"/>
</dbReference>
<keyword evidence="5" id="KW-0378">Hydrolase</keyword>
<dbReference type="InterPro" id="IPR003646">
    <property type="entry name" value="SH3-like_bac-type"/>
</dbReference>
<dbReference type="EMBL" id="CACRTG010000001">
    <property type="protein sequence ID" value="VYS79926.1"/>
    <property type="molecule type" value="Genomic_DNA"/>
</dbReference>
<gene>
    <name evidence="5" type="primary">ydhD</name>
    <name evidence="5" type="ORF">CNLFYP112_00153</name>
</gene>
<evidence type="ECO:0000256" key="1">
    <source>
        <dbReference type="SAM" id="MobiDB-lite"/>
    </source>
</evidence>
<dbReference type="SMART" id="SM00636">
    <property type="entry name" value="Glyco_18"/>
    <property type="match status" value="1"/>
</dbReference>
<dbReference type="Pfam" id="PF00704">
    <property type="entry name" value="Glyco_hydro_18"/>
    <property type="match status" value="1"/>
</dbReference>
<reference evidence="5" key="1">
    <citation type="submission" date="2019-11" db="EMBL/GenBank/DDBJ databases">
        <authorList>
            <person name="Feng L."/>
        </authorList>
    </citation>
    <scope>NUCLEOTIDE SEQUENCE</scope>
    <source>
        <strain evidence="5">CnexileLFYP112</strain>
    </source>
</reference>
<dbReference type="Gene3D" id="2.30.30.40">
    <property type="entry name" value="SH3 Domains"/>
    <property type="match status" value="1"/>
</dbReference>
<dbReference type="InterPro" id="IPR001223">
    <property type="entry name" value="Glyco_hydro18_cat"/>
</dbReference>
<dbReference type="PROSITE" id="PS51781">
    <property type="entry name" value="SH3B"/>
    <property type="match status" value="1"/>
</dbReference>
<feature type="compositionally biased region" description="Polar residues" evidence="1">
    <location>
        <begin position="8"/>
        <end position="31"/>
    </location>
</feature>
<feature type="domain" description="SH3b" evidence="3">
    <location>
        <begin position="207"/>
        <end position="271"/>
    </location>
</feature>